<dbReference type="OrthoDB" id="495805at2"/>
<evidence type="ECO:0000313" key="2">
    <source>
        <dbReference type="Proteomes" id="UP000004221"/>
    </source>
</evidence>
<dbReference type="AlphaFoldDB" id="I4EH84"/>
<sequence>MDLDEAKQQSEQISGISNVAYDLMAVMTNKLEGIAAMEEYKLDAEDAGDTEVEELLNQLEQQEVSDVAKIKALLLQRLQ</sequence>
<dbReference type="Proteomes" id="UP000004221">
    <property type="component" value="Unassembled WGS sequence"/>
</dbReference>
<comment type="caution">
    <text evidence="1">The sequence shown here is derived from an EMBL/GenBank/DDBJ whole genome shotgun (WGS) entry which is preliminary data.</text>
</comment>
<reference evidence="1 2" key="1">
    <citation type="journal article" date="2012" name="ISME J.">
        <title>Nitrification expanded: discovery, physiology and genomics of a nitrite-oxidizing bacterium from the phylum Chloroflexi.</title>
        <authorList>
            <person name="Sorokin D.Y."/>
            <person name="Lucker S."/>
            <person name="Vejmelkova D."/>
            <person name="Kostrikina N.A."/>
            <person name="Kleerebezem R."/>
            <person name="Rijpstra W.I."/>
            <person name="Damste J.S."/>
            <person name="Le Paslier D."/>
            <person name="Muyzer G."/>
            <person name="Wagner M."/>
            <person name="van Loosdrecht M.C."/>
            <person name="Daims H."/>
        </authorList>
    </citation>
    <scope>NUCLEOTIDE SEQUENCE [LARGE SCALE GENOMIC DNA]</scope>
    <source>
        <strain evidence="2">none</strain>
    </source>
</reference>
<dbReference type="RefSeq" id="WP_008477889.1">
    <property type="nucleotide sequence ID" value="NZ_CAGS01000226.1"/>
</dbReference>
<name>I4EH84_9BACT</name>
<gene>
    <name evidence="1" type="ORF">NITHO_3010027</name>
</gene>
<proteinExistence type="predicted"/>
<evidence type="ECO:0000313" key="1">
    <source>
        <dbReference type="EMBL" id="CCF84046.1"/>
    </source>
</evidence>
<organism evidence="1 2">
    <name type="scientific">Nitrolancea hollandica Lb</name>
    <dbReference type="NCBI Taxonomy" id="1129897"/>
    <lineage>
        <taxon>Bacteria</taxon>
        <taxon>Pseudomonadati</taxon>
        <taxon>Thermomicrobiota</taxon>
        <taxon>Thermomicrobia</taxon>
        <taxon>Sphaerobacterales</taxon>
        <taxon>Sphaerobacterineae</taxon>
        <taxon>Sphaerobacteraceae</taxon>
        <taxon>Nitrolancea</taxon>
    </lineage>
</organism>
<protein>
    <submittedName>
        <fullName evidence="1">Uncharacterized protein</fullName>
    </submittedName>
</protein>
<dbReference type="EMBL" id="CAGS01000226">
    <property type="protein sequence ID" value="CCF84046.1"/>
    <property type="molecule type" value="Genomic_DNA"/>
</dbReference>
<keyword evidence="2" id="KW-1185">Reference proteome</keyword>
<accession>I4EH84</accession>